<gene>
    <name evidence="1" type="ORF">JR316_007259</name>
</gene>
<sequence length="461" mass="51429">MSGFLPIEIIDYIIQLAVQESPSHPNGTSSIALLSHHYRTVAHTATFSSVMFLEKPPRRKEGDMHRIHGLASLITDSRQFPTLRGLHTFISSFSLKLSSYYGSMRGMSEVSRSLIIIINNLFRDAAMLSVPLRTLKLEACTWPEDAALDVALRSLITASYLNNLHVSDPSYLPVDIILGSNIEHLTFHGSIFLDRRFYTEGYAAVPLKSLAITGGYASNMAFEDMILIIGGQDLTAHHMFCHLTTLSITVTSPDLAADLVNSTKTLESLTLRKAECLFSCTLSLALTIWLICCVRMNGSKFIAGDEDGTPRIYFAYLSHLKELNIAYSRTIDNDNPQMSPVAFLGQEALPLLERFALDITMTSYLHAPFPSPDDDLVAAVQERQEISQWDEHLSSPTIFYNLKTVSVKLMVRRLVYFYGEDQWYPSWDIAWSPYFTAAFPMSKGAYGDVTVAYSSAWAVAG</sequence>
<name>A0A8H8CHU8_PSICU</name>
<dbReference type="OrthoDB" id="3131706at2759"/>
<evidence type="ECO:0000313" key="1">
    <source>
        <dbReference type="EMBL" id="KAG5166922.1"/>
    </source>
</evidence>
<organism evidence="1">
    <name type="scientific">Psilocybe cubensis</name>
    <name type="common">Psychedelic mushroom</name>
    <name type="synonym">Stropharia cubensis</name>
    <dbReference type="NCBI Taxonomy" id="181762"/>
    <lineage>
        <taxon>Eukaryota</taxon>
        <taxon>Fungi</taxon>
        <taxon>Dikarya</taxon>
        <taxon>Basidiomycota</taxon>
        <taxon>Agaricomycotina</taxon>
        <taxon>Agaricomycetes</taxon>
        <taxon>Agaricomycetidae</taxon>
        <taxon>Agaricales</taxon>
        <taxon>Agaricineae</taxon>
        <taxon>Strophariaceae</taxon>
        <taxon>Psilocybe</taxon>
    </lineage>
</organism>
<reference evidence="1" key="1">
    <citation type="submission" date="2021-02" db="EMBL/GenBank/DDBJ databases">
        <title>Psilocybe cubensis genome.</title>
        <authorList>
            <person name="Mckernan K.J."/>
            <person name="Crawford S."/>
            <person name="Trippe A."/>
            <person name="Kane L.T."/>
            <person name="Mclaughlin S."/>
        </authorList>
    </citation>
    <scope>NUCLEOTIDE SEQUENCE [LARGE SCALE GENOMIC DNA]</scope>
    <source>
        <strain evidence="1">MGC-MH-2018</strain>
    </source>
</reference>
<proteinExistence type="predicted"/>
<dbReference type="AlphaFoldDB" id="A0A8H8CHU8"/>
<comment type="caution">
    <text evidence="1">The sequence shown here is derived from an EMBL/GenBank/DDBJ whole genome shotgun (WGS) entry which is preliminary data.</text>
</comment>
<accession>A0A8H8CHU8</accession>
<protein>
    <submittedName>
        <fullName evidence="1">Uncharacterized protein</fullName>
    </submittedName>
</protein>
<dbReference type="EMBL" id="JAFIQS010000007">
    <property type="protein sequence ID" value="KAG5166922.1"/>
    <property type="molecule type" value="Genomic_DNA"/>
</dbReference>